<dbReference type="Proteomes" id="UP000278627">
    <property type="component" value="Unassembled WGS sequence"/>
</dbReference>
<dbReference type="SUPFAM" id="SSF49899">
    <property type="entry name" value="Concanavalin A-like lectins/glucanases"/>
    <property type="match status" value="2"/>
</dbReference>
<proteinExistence type="predicted"/>
<dbReference type="InterPro" id="IPR000998">
    <property type="entry name" value="MAM_dom"/>
</dbReference>
<reference evidence="3 4" key="2">
    <citation type="submission" date="2018-11" db="EMBL/GenBank/DDBJ databases">
        <authorList>
            <consortium name="Pathogen Informatics"/>
        </authorList>
    </citation>
    <scope>NUCLEOTIDE SEQUENCE [LARGE SCALE GENOMIC DNA]</scope>
</reference>
<dbReference type="WBParaSite" id="BPAG_0001363501-mRNA-1">
    <property type="protein sequence ID" value="BPAG_0001363501-mRNA-1"/>
    <property type="gene ID" value="BPAG_0001363501"/>
</dbReference>
<gene>
    <name evidence="3" type="ORF">BPAG_LOCUS13563</name>
</gene>
<sequence length="592" mass="63687">MLIKIERLWSKLNFLIFLSAYFGSEYLQVFDEEFNNRESCISTSPRAFSSGVSVQQFNPIPPSPPGAAIGQPQGIALVAAPQQVPNNAPVGSVRPAISSAGRGPIEPIPQQQLLNSLLGSKITLHEFDSNGYNAEGGGPVAAGEALSCDFDSRPCCWANVPPPDDQLDWHLANGVPDSPQFQNALFPSGNYLVTYASSSAPSDEAQFASCAIGCASSPIVVRARHWQSENVLLQVCQRESFPNTVNFNPLLNCQEFPLVNGLGATELVLPKASLIDIVFVASNFVSERGDMAILDDIEIIYESDGDDCGIEQEERKAQIDEKAVIASANEAGIVNNIDASHSSLNSTSQMTFGRKKSSDEIKTTETKSLAASATGSLSSAVSSSESQSGFSGSALLSSPDIVPVPASSERNQVSKITTSSSATCNAIKCSFENRNICNYKEAHQTESIRGVTTSFQVVTGQYMNKVTGVKEGTEGHYYAATFLYPREMAGLAVNIVNLKEPVRLRFQYYEGTHGVQLKGCCESLEHCLFASDKFVSVSDRTWKLTAFICPAGTSKILFVCENTRTNQGACAIDDIQVIENGAVDLRTARTLC</sequence>
<organism evidence="5">
    <name type="scientific">Brugia pahangi</name>
    <name type="common">Filarial nematode worm</name>
    <dbReference type="NCBI Taxonomy" id="6280"/>
    <lineage>
        <taxon>Eukaryota</taxon>
        <taxon>Metazoa</taxon>
        <taxon>Ecdysozoa</taxon>
        <taxon>Nematoda</taxon>
        <taxon>Chromadorea</taxon>
        <taxon>Rhabditida</taxon>
        <taxon>Spirurina</taxon>
        <taxon>Spiruromorpha</taxon>
        <taxon>Filarioidea</taxon>
        <taxon>Onchocercidae</taxon>
        <taxon>Brugia</taxon>
    </lineage>
</organism>
<keyword evidence="4" id="KW-1185">Reference proteome</keyword>
<accession>A0A0N4TXD7</accession>
<feature type="region of interest" description="Disordered" evidence="1">
    <location>
        <begin position="344"/>
        <end position="368"/>
    </location>
</feature>
<feature type="domain" description="MAM" evidence="2">
    <location>
        <begin position="146"/>
        <end position="209"/>
    </location>
</feature>
<dbReference type="PROSITE" id="PS50060">
    <property type="entry name" value="MAM_2"/>
    <property type="match status" value="1"/>
</dbReference>
<dbReference type="EMBL" id="UZAD01013411">
    <property type="protein sequence ID" value="VDN94748.1"/>
    <property type="molecule type" value="Genomic_DNA"/>
</dbReference>
<feature type="compositionally biased region" description="Basic and acidic residues" evidence="1">
    <location>
        <begin position="356"/>
        <end position="365"/>
    </location>
</feature>
<dbReference type="AlphaFoldDB" id="A0A0N4TXD7"/>
<dbReference type="InterPro" id="IPR013320">
    <property type="entry name" value="ConA-like_dom_sf"/>
</dbReference>
<evidence type="ECO:0000313" key="3">
    <source>
        <dbReference type="EMBL" id="VDN94748.1"/>
    </source>
</evidence>
<protein>
    <submittedName>
        <fullName evidence="5">MAM domain-containing protein</fullName>
    </submittedName>
</protein>
<dbReference type="STRING" id="6280.A0A0N4TXD7"/>
<evidence type="ECO:0000256" key="1">
    <source>
        <dbReference type="SAM" id="MobiDB-lite"/>
    </source>
</evidence>
<evidence type="ECO:0000313" key="5">
    <source>
        <dbReference type="WBParaSite" id="BPAG_0001363501-mRNA-1"/>
    </source>
</evidence>
<reference evidence="5" key="1">
    <citation type="submission" date="2017-02" db="UniProtKB">
        <authorList>
            <consortium name="WormBaseParasite"/>
        </authorList>
    </citation>
    <scope>IDENTIFICATION</scope>
</reference>
<dbReference type="GO" id="GO:0016020">
    <property type="term" value="C:membrane"/>
    <property type="evidence" value="ECO:0007669"/>
    <property type="project" value="InterPro"/>
</dbReference>
<evidence type="ECO:0000313" key="4">
    <source>
        <dbReference type="Proteomes" id="UP000278627"/>
    </source>
</evidence>
<dbReference type="Gene3D" id="2.60.120.200">
    <property type="match status" value="2"/>
</dbReference>
<name>A0A0N4TXD7_BRUPA</name>
<evidence type="ECO:0000259" key="2">
    <source>
        <dbReference type="PROSITE" id="PS50060"/>
    </source>
</evidence>